<dbReference type="InterPro" id="IPR052158">
    <property type="entry name" value="INH-QAR"/>
</dbReference>
<dbReference type="InterPro" id="IPR029062">
    <property type="entry name" value="Class_I_gatase-like"/>
</dbReference>
<dbReference type="AlphaFoldDB" id="A0A919ELJ4"/>
<dbReference type="PROSITE" id="PS00041">
    <property type="entry name" value="HTH_ARAC_FAMILY_1"/>
    <property type="match status" value="1"/>
</dbReference>
<gene>
    <name evidence="5" type="ORF">GCM10017161_26100</name>
</gene>
<dbReference type="PANTHER" id="PTHR43130">
    <property type="entry name" value="ARAC-FAMILY TRANSCRIPTIONAL REGULATOR"/>
    <property type="match status" value="1"/>
</dbReference>
<dbReference type="SMART" id="SM00342">
    <property type="entry name" value="HTH_ARAC"/>
    <property type="match status" value="1"/>
</dbReference>
<dbReference type="InterPro" id="IPR018062">
    <property type="entry name" value="HTH_AraC-typ_CS"/>
</dbReference>
<dbReference type="PANTHER" id="PTHR43130:SF11">
    <property type="entry name" value="TRANSCRIPTIONAL REGULATORY PROTEIN"/>
    <property type="match status" value="1"/>
</dbReference>
<keyword evidence="1" id="KW-0805">Transcription regulation</keyword>
<dbReference type="SUPFAM" id="SSF52317">
    <property type="entry name" value="Class I glutamine amidotransferase-like"/>
    <property type="match status" value="1"/>
</dbReference>
<evidence type="ECO:0000256" key="1">
    <source>
        <dbReference type="ARBA" id="ARBA00023015"/>
    </source>
</evidence>
<dbReference type="Pfam" id="PF12833">
    <property type="entry name" value="HTH_18"/>
    <property type="match status" value="1"/>
</dbReference>
<dbReference type="Proteomes" id="UP000623842">
    <property type="component" value="Unassembled WGS sequence"/>
</dbReference>
<evidence type="ECO:0000313" key="5">
    <source>
        <dbReference type="EMBL" id="GHF96520.1"/>
    </source>
</evidence>
<dbReference type="PROSITE" id="PS01124">
    <property type="entry name" value="HTH_ARAC_FAMILY_2"/>
    <property type="match status" value="1"/>
</dbReference>
<feature type="domain" description="HTH araC/xylS-type" evidence="4">
    <location>
        <begin position="228"/>
        <end position="326"/>
    </location>
</feature>
<dbReference type="Gene3D" id="1.10.10.60">
    <property type="entry name" value="Homeodomain-like"/>
    <property type="match status" value="2"/>
</dbReference>
<dbReference type="Gene3D" id="3.40.50.880">
    <property type="match status" value="1"/>
</dbReference>
<evidence type="ECO:0000256" key="3">
    <source>
        <dbReference type="ARBA" id="ARBA00023163"/>
    </source>
</evidence>
<dbReference type="SUPFAM" id="SSF46689">
    <property type="entry name" value="Homeodomain-like"/>
    <property type="match status" value="2"/>
</dbReference>
<evidence type="ECO:0000256" key="2">
    <source>
        <dbReference type="ARBA" id="ARBA00023125"/>
    </source>
</evidence>
<accession>A0A919ELJ4</accession>
<reference evidence="5" key="2">
    <citation type="submission" date="2020-09" db="EMBL/GenBank/DDBJ databases">
        <authorList>
            <person name="Sun Q."/>
            <person name="Kim S."/>
        </authorList>
    </citation>
    <scope>NUCLEOTIDE SEQUENCE</scope>
    <source>
        <strain evidence="5">KCTC 42731</strain>
    </source>
</reference>
<dbReference type="Pfam" id="PF01965">
    <property type="entry name" value="DJ-1_PfpI"/>
    <property type="match status" value="1"/>
</dbReference>
<dbReference type="InterPro" id="IPR002818">
    <property type="entry name" value="DJ-1/PfpI"/>
</dbReference>
<dbReference type="GO" id="GO:0003700">
    <property type="term" value="F:DNA-binding transcription factor activity"/>
    <property type="evidence" value="ECO:0007669"/>
    <property type="project" value="InterPro"/>
</dbReference>
<keyword evidence="6" id="KW-1185">Reference proteome</keyword>
<sequence>MKIAILATDNTMVSGIYGLFDVFFAANFCIETRYGKNSLQKLDYQIVTINDEPVKGYNGIDIKPTVSIKAFKSPDVVITSANAKIVIGCCDSAIDYPFKEQITSYLKDSHSKGAILASYCTGSFMIAATGLLAGKSATTHWRVFEMFRKLYPFTRLETDNLIVDNGDTICSGGALSYVDMALHIVSRFVSKDISSDCAKLLVFDPIREKQSPYVSFQQQKDHNDQPILKAQEYIESHYKNDISMDELAQRVGLGSRTFKRRFKLATHENPINYLQRIRVEQAKQKLEKTTESINKIIWSVGYEDISSFRQLFKRFTGLTPKDYRQKFAA</sequence>
<dbReference type="GO" id="GO:0043565">
    <property type="term" value="F:sequence-specific DNA binding"/>
    <property type="evidence" value="ECO:0007669"/>
    <property type="project" value="InterPro"/>
</dbReference>
<protein>
    <recommendedName>
        <fullName evidence="4">HTH araC/xylS-type domain-containing protein</fullName>
    </recommendedName>
</protein>
<name>A0A919ELJ4_9GAMM</name>
<proteinExistence type="predicted"/>
<dbReference type="RefSeq" id="WP_189771287.1">
    <property type="nucleotide sequence ID" value="NZ_BNCK01000005.1"/>
</dbReference>
<evidence type="ECO:0000313" key="6">
    <source>
        <dbReference type="Proteomes" id="UP000623842"/>
    </source>
</evidence>
<keyword evidence="3" id="KW-0804">Transcription</keyword>
<dbReference type="InterPro" id="IPR009057">
    <property type="entry name" value="Homeodomain-like_sf"/>
</dbReference>
<dbReference type="InterPro" id="IPR018060">
    <property type="entry name" value="HTH_AraC"/>
</dbReference>
<organism evidence="5 6">
    <name type="scientific">Thalassotalea marina</name>
    <dbReference type="NCBI Taxonomy" id="1673741"/>
    <lineage>
        <taxon>Bacteria</taxon>
        <taxon>Pseudomonadati</taxon>
        <taxon>Pseudomonadota</taxon>
        <taxon>Gammaproteobacteria</taxon>
        <taxon>Alteromonadales</taxon>
        <taxon>Colwelliaceae</taxon>
        <taxon>Thalassotalea</taxon>
    </lineage>
</organism>
<keyword evidence="2" id="KW-0238">DNA-binding</keyword>
<comment type="caution">
    <text evidence="5">The sequence shown here is derived from an EMBL/GenBank/DDBJ whole genome shotgun (WGS) entry which is preliminary data.</text>
</comment>
<reference evidence="5" key="1">
    <citation type="journal article" date="2014" name="Int. J. Syst. Evol. Microbiol.">
        <title>Complete genome sequence of Corynebacterium casei LMG S-19264T (=DSM 44701T), isolated from a smear-ripened cheese.</title>
        <authorList>
            <consortium name="US DOE Joint Genome Institute (JGI-PGF)"/>
            <person name="Walter F."/>
            <person name="Albersmeier A."/>
            <person name="Kalinowski J."/>
            <person name="Ruckert C."/>
        </authorList>
    </citation>
    <scope>NUCLEOTIDE SEQUENCE</scope>
    <source>
        <strain evidence="5">KCTC 42731</strain>
    </source>
</reference>
<dbReference type="EMBL" id="BNCK01000005">
    <property type="protein sequence ID" value="GHF96520.1"/>
    <property type="molecule type" value="Genomic_DNA"/>
</dbReference>
<evidence type="ECO:0000259" key="4">
    <source>
        <dbReference type="PROSITE" id="PS01124"/>
    </source>
</evidence>